<dbReference type="InterPro" id="IPR012899">
    <property type="entry name" value="LTXXQ"/>
</dbReference>
<evidence type="ECO:0000313" key="3">
    <source>
        <dbReference type="EMBL" id="MFC5521910.1"/>
    </source>
</evidence>
<dbReference type="Proteomes" id="UP001596084">
    <property type="component" value="Unassembled WGS sequence"/>
</dbReference>
<evidence type="ECO:0000313" key="4">
    <source>
        <dbReference type="Proteomes" id="UP001596084"/>
    </source>
</evidence>
<keyword evidence="2" id="KW-0732">Signal</keyword>
<dbReference type="Pfam" id="PF07813">
    <property type="entry name" value="LTXXQ"/>
    <property type="match status" value="1"/>
</dbReference>
<accession>A0ABW0QAX6</accession>
<sequence length="190" mass="20493">MQFALKPLAALNGLVLAGLLATAGAGAMAQGTPAAPAAAPAAATKPAAPHDGDHRMGRHDPAKMQAWMAKRQAELKAKLKITASQEGAWTTYTEAMKPPARMGERLTAEQRAEFDKLTTPERIDKMRALRTQRMAEMSAAMDKRGEATKAFYATLSPEQQKTFDAELKKHGPYGGRGGPRHHDDHEPKKG</sequence>
<proteinExistence type="predicted"/>
<feature type="signal peptide" evidence="2">
    <location>
        <begin position="1"/>
        <end position="29"/>
    </location>
</feature>
<feature type="compositionally biased region" description="Basic and acidic residues" evidence="1">
    <location>
        <begin position="180"/>
        <end position="190"/>
    </location>
</feature>
<name>A0ABW0QAX6_9BURK</name>
<evidence type="ECO:0000256" key="1">
    <source>
        <dbReference type="SAM" id="MobiDB-lite"/>
    </source>
</evidence>
<gene>
    <name evidence="3" type="ORF">ACFPP7_13455</name>
</gene>
<feature type="region of interest" description="Disordered" evidence="1">
    <location>
        <begin position="37"/>
        <end position="59"/>
    </location>
</feature>
<evidence type="ECO:0000256" key="2">
    <source>
        <dbReference type="SAM" id="SignalP"/>
    </source>
</evidence>
<reference evidence="4" key="1">
    <citation type="journal article" date="2019" name="Int. J. Syst. Evol. Microbiol.">
        <title>The Global Catalogue of Microorganisms (GCM) 10K type strain sequencing project: providing services to taxonomists for standard genome sequencing and annotation.</title>
        <authorList>
            <consortium name="The Broad Institute Genomics Platform"/>
            <consortium name="The Broad Institute Genome Sequencing Center for Infectious Disease"/>
            <person name="Wu L."/>
            <person name="Ma J."/>
        </authorList>
    </citation>
    <scope>NUCLEOTIDE SEQUENCE [LARGE SCALE GENOMIC DNA]</scope>
    <source>
        <strain evidence="4">CGMCC 4.7277</strain>
    </source>
</reference>
<feature type="chain" id="PRO_5046281172" evidence="2">
    <location>
        <begin position="30"/>
        <end position="190"/>
    </location>
</feature>
<dbReference type="EMBL" id="JBHSMX010000020">
    <property type="protein sequence ID" value="MFC5521910.1"/>
    <property type="molecule type" value="Genomic_DNA"/>
</dbReference>
<protein>
    <submittedName>
        <fullName evidence="3">Spy/CpxP family protein refolding chaperone</fullName>
    </submittedName>
</protein>
<feature type="compositionally biased region" description="Low complexity" evidence="1">
    <location>
        <begin position="37"/>
        <end position="47"/>
    </location>
</feature>
<comment type="caution">
    <text evidence="3">The sequence shown here is derived from an EMBL/GenBank/DDBJ whole genome shotgun (WGS) entry which is preliminary data.</text>
</comment>
<dbReference type="RefSeq" id="WP_068834403.1">
    <property type="nucleotide sequence ID" value="NZ_JBHSMX010000020.1"/>
</dbReference>
<feature type="region of interest" description="Disordered" evidence="1">
    <location>
        <begin position="155"/>
        <end position="190"/>
    </location>
</feature>
<organism evidence="3 4">
    <name type="scientific">Polaromonas jejuensis</name>
    <dbReference type="NCBI Taxonomy" id="457502"/>
    <lineage>
        <taxon>Bacteria</taxon>
        <taxon>Pseudomonadati</taxon>
        <taxon>Pseudomonadota</taxon>
        <taxon>Betaproteobacteria</taxon>
        <taxon>Burkholderiales</taxon>
        <taxon>Comamonadaceae</taxon>
        <taxon>Polaromonas</taxon>
    </lineage>
</organism>
<dbReference type="Gene3D" id="1.20.120.1490">
    <property type="match status" value="1"/>
</dbReference>
<feature type="compositionally biased region" description="Basic and acidic residues" evidence="1">
    <location>
        <begin position="48"/>
        <end position="59"/>
    </location>
</feature>
<keyword evidence="4" id="KW-1185">Reference proteome</keyword>